<dbReference type="CDD" id="cd09603">
    <property type="entry name" value="M1_APN_like"/>
    <property type="match status" value="1"/>
</dbReference>
<evidence type="ECO:0000256" key="5">
    <source>
        <dbReference type="ARBA" id="ARBA00012564"/>
    </source>
</evidence>
<dbReference type="Proteomes" id="UP001301653">
    <property type="component" value="Unassembled WGS sequence"/>
</dbReference>
<dbReference type="EMBL" id="JAYFUH010000249">
    <property type="protein sequence ID" value="MEA5668614.1"/>
    <property type="molecule type" value="Genomic_DNA"/>
</dbReference>
<evidence type="ECO:0000256" key="9">
    <source>
        <dbReference type="ARBA" id="ARBA00022723"/>
    </source>
</evidence>
<dbReference type="InterPro" id="IPR034015">
    <property type="entry name" value="M1_LTA4H"/>
</dbReference>
<evidence type="ECO:0000256" key="1">
    <source>
        <dbReference type="ARBA" id="ARBA00000098"/>
    </source>
</evidence>
<dbReference type="InterPro" id="IPR027268">
    <property type="entry name" value="Peptidase_M4/M1_CTD_sf"/>
</dbReference>
<evidence type="ECO:0000256" key="12">
    <source>
        <dbReference type="ARBA" id="ARBA00023049"/>
    </source>
</evidence>
<evidence type="ECO:0000259" key="13">
    <source>
        <dbReference type="Pfam" id="PF01433"/>
    </source>
</evidence>
<accession>A0ABU5V5H7</accession>
<dbReference type="PRINTS" id="PR00756">
    <property type="entry name" value="ALADIPTASE"/>
</dbReference>
<keyword evidence="10 14" id="KW-0378">Hydrolase</keyword>
<dbReference type="InterPro" id="IPR042097">
    <property type="entry name" value="Aminopeptidase_N-like_N_sf"/>
</dbReference>
<dbReference type="SUPFAM" id="SSF55486">
    <property type="entry name" value="Metalloproteases ('zincins'), catalytic domain"/>
    <property type="match status" value="1"/>
</dbReference>
<dbReference type="InterPro" id="IPR014782">
    <property type="entry name" value="Peptidase_M1_dom"/>
</dbReference>
<dbReference type="PANTHER" id="PTHR45726">
    <property type="entry name" value="LEUKOTRIENE A-4 HYDROLASE"/>
    <property type="match status" value="1"/>
</dbReference>
<evidence type="ECO:0000256" key="3">
    <source>
        <dbReference type="ARBA" id="ARBA00004496"/>
    </source>
</evidence>
<keyword evidence="8" id="KW-0645">Protease</keyword>
<dbReference type="Gene3D" id="1.10.390.10">
    <property type="entry name" value="Neutral Protease Domain 2"/>
    <property type="match status" value="1"/>
</dbReference>
<evidence type="ECO:0000256" key="4">
    <source>
        <dbReference type="ARBA" id="ARBA00010136"/>
    </source>
</evidence>
<keyword evidence="15" id="KW-1185">Reference proteome</keyword>
<comment type="subcellular location">
    <subcellularLocation>
        <location evidence="3">Cytoplasm</location>
    </subcellularLocation>
</comment>
<keyword evidence="11" id="KW-0862">Zinc</keyword>
<evidence type="ECO:0000313" key="14">
    <source>
        <dbReference type="EMBL" id="MEA5668614.1"/>
    </source>
</evidence>
<evidence type="ECO:0000256" key="8">
    <source>
        <dbReference type="ARBA" id="ARBA00022670"/>
    </source>
</evidence>
<dbReference type="PANTHER" id="PTHR45726:SF3">
    <property type="entry name" value="LEUKOTRIENE A-4 HYDROLASE"/>
    <property type="match status" value="1"/>
</dbReference>
<organism evidence="14 15">
    <name type="scientific">Stenotrophomonas capsici</name>
    <dbReference type="NCBI Taxonomy" id="3110230"/>
    <lineage>
        <taxon>Bacteria</taxon>
        <taxon>Pseudomonadati</taxon>
        <taxon>Pseudomonadota</taxon>
        <taxon>Gammaproteobacteria</taxon>
        <taxon>Lysobacterales</taxon>
        <taxon>Lysobacteraceae</taxon>
        <taxon>Stenotrophomonas</taxon>
    </lineage>
</organism>
<evidence type="ECO:0000313" key="15">
    <source>
        <dbReference type="Proteomes" id="UP001301653"/>
    </source>
</evidence>
<protein>
    <recommendedName>
        <fullName evidence="6">Aminopeptidase N</fullName>
        <ecNumber evidence="5">3.4.11.2</ecNumber>
    </recommendedName>
</protein>
<feature type="domain" description="Peptidase M1 membrane alanine aminopeptidase" evidence="13">
    <location>
        <begin position="287"/>
        <end position="433"/>
    </location>
</feature>
<keyword evidence="9" id="KW-0479">Metal-binding</keyword>
<evidence type="ECO:0000256" key="2">
    <source>
        <dbReference type="ARBA" id="ARBA00001947"/>
    </source>
</evidence>
<sequence length="441" mass="49118">MREGKQHRWWWALALWLPLSGIAAERNFQVLHYQTMLDLDIAAGEIQGEQVVRFRAGDAPLQQLELDSGALQIAAVRQGEAPLDFTQGEGKLRITLPAPLAPGETSSVALRYHGKPPFGLEFAPARNEAYTVFSTSQWMPSLDAPDARATLDLALRLPGTVQATAVGEVMPSRLLDDGRIERRWRLRTPMPGYVYGFAAGPYRHVQQRHGSIDLHFYSVDRTDAELAQVFAATGDMLDFFAARAGLAYNGDYHQALVARTIGQEMAGLSLLSEAYGKELLDDPGRQGLLAHEAAHQWWGNRVTCAGWEHFWLNEGMANFMTAAWLQHAQGEAAYQQMVARWEARIGTLRESGADRALVYPDWNRPSADDRAVVYQKGAYVLHRLRGELGEAVFWQGLRAYTQANDGRSVVTRDFQQAMEAAAGRSLQPFFDTWVYGTGGQI</sequence>
<evidence type="ECO:0000256" key="7">
    <source>
        <dbReference type="ARBA" id="ARBA00022490"/>
    </source>
</evidence>
<dbReference type="SUPFAM" id="SSF63737">
    <property type="entry name" value="Leukotriene A4 hydrolase N-terminal domain"/>
    <property type="match status" value="1"/>
</dbReference>
<evidence type="ECO:0000256" key="10">
    <source>
        <dbReference type="ARBA" id="ARBA00022801"/>
    </source>
</evidence>
<dbReference type="InterPro" id="IPR001930">
    <property type="entry name" value="Peptidase_M1"/>
</dbReference>
<gene>
    <name evidence="14" type="ORF">VA603_13785</name>
</gene>
<keyword evidence="7" id="KW-0963">Cytoplasm</keyword>
<evidence type="ECO:0000256" key="11">
    <source>
        <dbReference type="ARBA" id="ARBA00022833"/>
    </source>
</evidence>
<dbReference type="RefSeq" id="WP_323439191.1">
    <property type="nucleotide sequence ID" value="NZ_JAYFUH010000249.1"/>
</dbReference>
<dbReference type="Gene3D" id="2.60.40.1730">
    <property type="entry name" value="tricorn interacting facor f3 domain"/>
    <property type="match status" value="1"/>
</dbReference>
<comment type="caution">
    <text evidence="14">The sequence shown here is derived from an EMBL/GenBank/DDBJ whole genome shotgun (WGS) entry which is preliminary data.</text>
</comment>
<reference evidence="14 15" key="1">
    <citation type="submission" date="2023-12" db="EMBL/GenBank/DDBJ databases">
        <title>Stenotrophomonas guangdongensis sp. nov., isolated from wilted pepper plants (Capsicum annuum).</title>
        <authorList>
            <person name="Qiu M."/>
            <person name="Li Y."/>
            <person name="Liu Q."/>
            <person name="Zhang X."/>
            <person name="Huang Y."/>
            <person name="Guo R."/>
            <person name="Hu M."/>
            <person name="Zhou J."/>
            <person name="Zhou X."/>
        </authorList>
    </citation>
    <scope>NUCLEOTIDE SEQUENCE [LARGE SCALE GENOMIC DNA]</scope>
    <source>
        <strain evidence="14 15">MH1</strain>
    </source>
</reference>
<comment type="catalytic activity">
    <reaction evidence="1">
        <text>Release of an N-terminal amino acid, Xaa-|-Yaa- from a peptide, amide or arylamide. Xaa is preferably Ala, but may be most amino acids including Pro (slow action). When a terminal hydrophobic residue is followed by a prolyl residue, the two may be released as an intact Xaa-Pro dipeptide.</text>
        <dbReference type="EC" id="3.4.11.2"/>
    </reaction>
</comment>
<dbReference type="Pfam" id="PF01433">
    <property type="entry name" value="Peptidase_M1"/>
    <property type="match status" value="1"/>
</dbReference>
<comment type="cofactor">
    <cofactor evidence="2">
        <name>Zn(2+)</name>
        <dbReference type="ChEBI" id="CHEBI:29105"/>
    </cofactor>
</comment>
<keyword evidence="14" id="KW-0031">Aminopeptidase</keyword>
<proteinExistence type="inferred from homology"/>
<keyword evidence="12" id="KW-0482">Metalloprotease</keyword>
<dbReference type="GO" id="GO:0004177">
    <property type="term" value="F:aminopeptidase activity"/>
    <property type="evidence" value="ECO:0007669"/>
    <property type="project" value="UniProtKB-KW"/>
</dbReference>
<comment type="similarity">
    <text evidence="4">Belongs to the peptidase M1 family.</text>
</comment>
<dbReference type="EC" id="3.4.11.2" evidence="5"/>
<name>A0ABU5V5H7_9GAMM</name>
<evidence type="ECO:0000256" key="6">
    <source>
        <dbReference type="ARBA" id="ARBA00015611"/>
    </source>
</evidence>